<organism evidence="2 3">
    <name type="scientific">Bacillus carboniphilus</name>
    <dbReference type="NCBI Taxonomy" id="86663"/>
    <lineage>
        <taxon>Bacteria</taxon>
        <taxon>Bacillati</taxon>
        <taxon>Bacillota</taxon>
        <taxon>Bacilli</taxon>
        <taxon>Bacillales</taxon>
        <taxon>Bacillaceae</taxon>
        <taxon>Bacillus</taxon>
    </lineage>
</organism>
<feature type="compositionally biased region" description="Low complexity" evidence="1">
    <location>
        <begin position="9"/>
        <end position="19"/>
    </location>
</feature>
<dbReference type="RefSeq" id="WP_343796894.1">
    <property type="nucleotide sequence ID" value="NZ_BAAADJ010000009.1"/>
</dbReference>
<evidence type="ECO:0008006" key="4">
    <source>
        <dbReference type="Google" id="ProtNLM"/>
    </source>
</evidence>
<dbReference type="InterPro" id="IPR011094">
    <property type="entry name" value="Uncharacterised_LppY/LpqO"/>
</dbReference>
<gene>
    <name evidence="2" type="ORF">GCM10008967_09860</name>
</gene>
<evidence type="ECO:0000313" key="3">
    <source>
        <dbReference type="Proteomes" id="UP001500782"/>
    </source>
</evidence>
<proteinExistence type="predicted"/>
<evidence type="ECO:0000256" key="1">
    <source>
        <dbReference type="SAM" id="MobiDB-lite"/>
    </source>
</evidence>
<name>A0ABN0VZN5_9BACI</name>
<protein>
    <recommendedName>
        <fullName evidence="4">DUF1259 domain-containing protein</fullName>
    </recommendedName>
</protein>
<sequence>MAKKRNRNGNKNGNSNGNRISPEQHRRLCQEFARILDSTPVVINGVCTAVRSRENIRPTVLGREAESFMFVPQAFSFENIDSQGRAFNLGETVILQDEINPFISVLRRNGILVTAIHNHWLFDDPRLFYVHWESIDRPLDFARKTREALDVLTDKNVGTRSRGGRMWGRPNSDNGRAAELCDQFHRILGGDQSFEDGVCMVMQPRNDIRPTVLGRQARSFLLVPQMFAFESLSRDGTALCSGETVLLEEEFNPLATQLRRRGIKITAFHNHWLFDDPKLMYIHFVKIDDPIQFALDVRDSLRGLGGTRGQVRRPTQGKR</sequence>
<accession>A0ABN0VZN5</accession>
<reference evidence="2 3" key="1">
    <citation type="journal article" date="2019" name="Int. J. Syst. Evol. Microbiol.">
        <title>The Global Catalogue of Microorganisms (GCM) 10K type strain sequencing project: providing services to taxonomists for standard genome sequencing and annotation.</title>
        <authorList>
            <consortium name="The Broad Institute Genomics Platform"/>
            <consortium name="The Broad Institute Genome Sequencing Center for Infectious Disease"/>
            <person name="Wu L."/>
            <person name="Ma J."/>
        </authorList>
    </citation>
    <scope>NUCLEOTIDE SEQUENCE [LARGE SCALE GENOMIC DNA]</scope>
    <source>
        <strain evidence="2 3">JCM 9731</strain>
    </source>
</reference>
<dbReference type="Proteomes" id="UP001500782">
    <property type="component" value="Unassembled WGS sequence"/>
</dbReference>
<feature type="region of interest" description="Disordered" evidence="1">
    <location>
        <begin position="1"/>
        <end position="23"/>
    </location>
</feature>
<evidence type="ECO:0000313" key="2">
    <source>
        <dbReference type="EMBL" id="GAA0321355.1"/>
    </source>
</evidence>
<dbReference type="Pfam" id="PF07485">
    <property type="entry name" value="DUF1529"/>
    <property type="match status" value="2"/>
</dbReference>
<comment type="caution">
    <text evidence="2">The sequence shown here is derived from an EMBL/GenBank/DDBJ whole genome shotgun (WGS) entry which is preliminary data.</text>
</comment>
<keyword evidence="3" id="KW-1185">Reference proteome</keyword>
<dbReference type="EMBL" id="BAAADJ010000009">
    <property type="protein sequence ID" value="GAA0321355.1"/>
    <property type="molecule type" value="Genomic_DNA"/>
</dbReference>